<protein>
    <submittedName>
        <fullName evidence="1">Uncharacterized protein</fullName>
    </submittedName>
</protein>
<proteinExistence type="predicted"/>
<name>A0ABQ9Y024_9EUKA</name>
<reference evidence="1 2" key="1">
    <citation type="journal article" date="2022" name="bioRxiv">
        <title>Genomics of Preaxostyla Flagellates Illuminates Evolutionary Transitions and the Path Towards Mitochondrial Loss.</title>
        <authorList>
            <person name="Novak L.V.F."/>
            <person name="Treitli S.C."/>
            <person name="Pyrih J."/>
            <person name="Halakuc P."/>
            <person name="Pipaliya S.V."/>
            <person name="Vacek V."/>
            <person name="Brzon O."/>
            <person name="Soukal P."/>
            <person name="Eme L."/>
            <person name="Dacks J.B."/>
            <person name="Karnkowska A."/>
            <person name="Elias M."/>
            <person name="Hampl V."/>
        </authorList>
    </citation>
    <scope>NUCLEOTIDE SEQUENCE [LARGE SCALE GENOMIC DNA]</scope>
    <source>
        <strain evidence="1">NAU3</strain>
        <tissue evidence="1">Gut</tissue>
    </source>
</reference>
<gene>
    <name evidence="1" type="ORF">BLNAU_7900</name>
</gene>
<evidence type="ECO:0000313" key="1">
    <source>
        <dbReference type="EMBL" id="KAK2957070.1"/>
    </source>
</evidence>
<comment type="caution">
    <text evidence="1">The sequence shown here is derived from an EMBL/GenBank/DDBJ whole genome shotgun (WGS) entry which is preliminary data.</text>
</comment>
<accession>A0ABQ9Y024</accession>
<sequence>MTNHRMDRKDFPKSSATFVWVREGPSRRRDLPHRSLLRPRSLLPRSSVASTHPAQLLSGWVLIQCFAFGMQMGLHYHPRPCPDWPKERSCPFGHDSAKVRAIGNVQRGDWRQLVLSATAPFSSNPSNRVTRSCLCSQPVQERRVCFEGGFGWECWYAKEIALLNLSAETPTSVRTLQRDVGQFRMCLAGWVSGQSSDAVSSVSPLRRYVLAGSDQTGSDNPDSVIREAVSEWSMICVPSSQSLCATFASKGCECADWETLVWNHIGLRDTSAAVWGRTCTLAVWETDHLSSEPIVERQCECFVG</sequence>
<evidence type="ECO:0000313" key="2">
    <source>
        <dbReference type="Proteomes" id="UP001281761"/>
    </source>
</evidence>
<organism evidence="1 2">
    <name type="scientific">Blattamonas nauphoetae</name>
    <dbReference type="NCBI Taxonomy" id="2049346"/>
    <lineage>
        <taxon>Eukaryota</taxon>
        <taxon>Metamonada</taxon>
        <taxon>Preaxostyla</taxon>
        <taxon>Oxymonadida</taxon>
        <taxon>Blattamonas</taxon>
    </lineage>
</organism>
<dbReference type="Proteomes" id="UP001281761">
    <property type="component" value="Unassembled WGS sequence"/>
</dbReference>
<keyword evidence="2" id="KW-1185">Reference proteome</keyword>
<dbReference type="EMBL" id="JARBJD010000049">
    <property type="protein sequence ID" value="KAK2957070.1"/>
    <property type="molecule type" value="Genomic_DNA"/>
</dbReference>